<dbReference type="SMART" id="SM01321">
    <property type="entry name" value="Y1_Tnp"/>
    <property type="match status" value="1"/>
</dbReference>
<dbReference type="GO" id="GO:0004803">
    <property type="term" value="F:transposase activity"/>
    <property type="evidence" value="ECO:0007669"/>
    <property type="project" value="InterPro"/>
</dbReference>
<comment type="caution">
    <text evidence="2">The sequence shown here is derived from an EMBL/GenBank/DDBJ whole genome shotgun (WGS) entry which is preliminary data.</text>
</comment>
<dbReference type="PANTHER" id="PTHR34322:SF2">
    <property type="entry name" value="TRANSPOSASE IS200-LIKE DOMAIN-CONTAINING PROTEIN"/>
    <property type="match status" value="1"/>
</dbReference>
<organism evidence="2 3">
    <name type="scientific">Candidatus Gottesmanbacteria bacterium RIFCSPLOWO2_01_FULL_49_10</name>
    <dbReference type="NCBI Taxonomy" id="1798396"/>
    <lineage>
        <taxon>Bacteria</taxon>
        <taxon>Candidatus Gottesmaniibacteriota</taxon>
    </lineage>
</organism>
<name>A0A1F6AX30_9BACT</name>
<dbReference type="Gene3D" id="3.30.70.1290">
    <property type="entry name" value="Transposase IS200-like"/>
    <property type="match status" value="1"/>
</dbReference>
<dbReference type="Pfam" id="PF01797">
    <property type="entry name" value="Y1_Tnp"/>
    <property type="match status" value="1"/>
</dbReference>
<dbReference type="AlphaFoldDB" id="A0A1F6AX30"/>
<feature type="domain" description="Transposase IS200-like" evidence="1">
    <location>
        <begin position="9"/>
        <end position="152"/>
    </location>
</feature>
<reference evidence="2 3" key="1">
    <citation type="journal article" date="2016" name="Nat. Commun.">
        <title>Thousands of microbial genomes shed light on interconnected biogeochemical processes in an aquifer system.</title>
        <authorList>
            <person name="Anantharaman K."/>
            <person name="Brown C.T."/>
            <person name="Hug L.A."/>
            <person name="Sharon I."/>
            <person name="Castelle C.J."/>
            <person name="Probst A.J."/>
            <person name="Thomas B.C."/>
            <person name="Singh A."/>
            <person name="Wilkins M.J."/>
            <person name="Karaoz U."/>
            <person name="Brodie E.L."/>
            <person name="Williams K.H."/>
            <person name="Hubbard S.S."/>
            <person name="Banfield J.F."/>
        </authorList>
    </citation>
    <scope>NUCLEOTIDE SEQUENCE [LARGE SCALE GENOMIC DNA]</scope>
</reference>
<evidence type="ECO:0000313" key="3">
    <source>
        <dbReference type="Proteomes" id="UP000176409"/>
    </source>
</evidence>
<dbReference type="InterPro" id="IPR002686">
    <property type="entry name" value="Transposase_17"/>
</dbReference>
<dbReference type="PANTHER" id="PTHR34322">
    <property type="entry name" value="TRANSPOSASE, Y1_TNP DOMAIN-CONTAINING"/>
    <property type="match status" value="1"/>
</dbReference>
<evidence type="ECO:0000313" key="2">
    <source>
        <dbReference type="EMBL" id="OGG29236.1"/>
    </source>
</evidence>
<dbReference type="SUPFAM" id="SSF143422">
    <property type="entry name" value="Transposase IS200-like"/>
    <property type="match status" value="1"/>
</dbReference>
<evidence type="ECO:0000259" key="1">
    <source>
        <dbReference type="SMART" id="SM01321"/>
    </source>
</evidence>
<dbReference type="GO" id="GO:0003677">
    <property type="term" value="F:DNA binding"/>
    <property type="evidence" value="ECO:0007669"/>
    <property type="project" value="InterPro"/>
</dbReference>
<proteinExistence type="predicted"/>
<dbReference type="GO" id="GO:0006313">
    <property type="term" value="P:DNA transposition"/>
    <property type="evidence" value="ECO:0007669"/>
    <property type="project" value="InterPro"/>
</dbReference>
<dbReference type="Proteomes" id="UP000176409">
    <property type="component" value="Unassembled WGS sequence"/>
</dbReference>
<dbReference type="InterPro" id="IPR036515">
    <property type="entry name" value="Transposase_17_sf"/>
</dbReference>
<protein>
    <recommendedName>
        <fullName evidence="1">Transposase IS200-like domain-containing protein</fullName>
    </recommendedName>
</protein>
<accession>A0A1F6AX30</accession>
<dbReference type="EMBL" id="MFJZ01000054">
    <property type="protein sequence ID" value="OGG29236.1"/>
    <property type="molecule type" value="Genomic_DNA"/>
</dbReference>
<gene>
    <name evidence="2" type="ORF">A2973_01935</name>
</gene>
<sequence>MAYRLTPLTTDEYYHLFNRGVEKRAIFSDERSKQRLLDTLAYYLPEKPQFRLSQFLNLALPIRMHLAETMKRQPRLVTIVSYVFMPNHIHLLLRQTTDDGITAFMRRVTDSYTKYFNTRHGRVGPLFQGSFKAVRIQSDEQLLHVSRYVHLNPLTGNVVKNTEELFQYPWSSLPEYMNGKSTLSDPMPILTAFNSKESYQSFLKDQADYQKQLDRLKHLLFEDKA</sequence>